<protein>
    <submittedName>
        <fullName evidence="1">Uncharacterized protein</fullName>
    </submittedName>
</protein>
<evidence type="ECO:0000313" key="1">
    <source>
        <dbReference type="EMBL" id="CDW34860.1"/>
    </source>
</evidence>
<dbReference type="AlphaFoldDB" id="A0A0K2U9Y9"/>
<sequence length="101" mass="11283">MGIIKDMEVVMVEDMDIIKGMEVAMEEDMAIKDMEAVMDIIKDMVGAMVTKNTEVDMEGAMVMAEDMAITKYTLSLKYVCSINSNKSLVDTLIVLLVLYCQ</sequence>
<dbReference type="EMBL" id="HACA01017499">
    <property type="protein sequence ID" value="CDW34860.1"/>
    <property type="molecule type" value="Transcribed_RNA"/>
</dbReference>
<reference evidence="1" key="1">
    <citation type="submission" date="2014-05" db="EMBL/GenBank/DDBJ databases">
        <authorList>
            <person name="Chronopoulou M."/>
        </authorList>
    </citation>
    <scope>NUCLEOTIDE SEQUENCE</scope>
    <source>
        <tissue evidence="1">Whole organism</tissue>
    </source>
</reference>
<accession>A0A0K2U9Y9</accession>
<proteinExistence type="predicted"/>
<organism evidence="1">
    <name type="scientific">Lepeophtheirus salmonis</name>
    <name type="common">Salmon louse</name>
    <name type="synonym">Caligus salmonis</name>
    <dbReference type="NCBI Taxonomy" id="72036"/>
    <lineage>
        <taxon>Eukaryota</taxon>
        <taxon>Metazoa</taxon>
        <taxon>Ecdysozoa</taxon>
        <taxon>Arthropoda</taxon>
        <taxon>Crustacea</taxon>
        <taxon>Multicrustacea</taxon>
        <taxon>Hexanauplia</taxon>
        <taxon>Copepoda</taxon>
        <taxon>Siphonostomatoida</taxon>
        <taxon>Caligidae</taxon>
        <taxon>Lepeophtheirus</taxon>
    </lineage>
</organism>
<name>A0A0K2U9Y9_LEPSM</name>